<feature type="region of interest" description="Disordered" evidence="1">
    <location>
        <begin position="248"/>
        <end position="300"/>
    </location>
</feature>
<evidence type="ECO:0000256" key="1">
    <source>
        <dbReference type="SAM" id="MobiDB-lite"/>
    </source>
</evidence>
<accession>A0A9W7BWF9</accession>
<feature type="compositionally biased region" description="Polar residues" evidence="1">
    <location>
        <begin position="269"/>
        <end position="285"/>
    </location>
</feature>
<reference evidence="3" key="1">
    <citation type="journal article" date="2023" name="Commun. Biol.">
        <title>Genome analysis of Parmales, the sister group of diatoms, reveals the evolutionary specialization of diatoms from phago-mixotrophs to photoautotrophs.</title>
        <authorList>
            <person name="Ban H."/>
            <person name="Sato S."/>
            <person name="Yoshikawa S."/>
            <person name="Yamada K."/>
            <person name="Nakamura Y."/>
            <person name="Ichinomiya M."/>
            <person name="Sato N."/>
            <person name="Blanc-Mathieu R."/>
            <person name="Endo H."/>
            <person name="Kuwata A."/>
            <person name="Ogata H."/>
        </authorList>
    </citation>
    <scope>NUCLEOTIDE SEQUENCE [LARGE SCALE GENOMIC DNA]</scope>
    <source>
        <strain evidence="3">NIES 3699</strain>
    </source>
</reference>
<protein>
    <submittedName>
        <fullName evidence="2">Uncharacterized protein</fullName>
    </submittedName>
</protein>
<feature type="region of interest" description="Disordered" evidence="1">
    <location>
        <begin position="542"/>
        <end position="564"/>
    </location>
</feature>
<dbReference type="Proteomes" id="UP001165160">
    <property type="component" value="Unassembled WGS sequence"/>
</dbReference>
<feature type="compositionally biased region" description="Low complexity" evidence="1">
    <location>
        <begin position="199"/>
        <end position="218"/>
    </location>
</feature>
<organism evidence="2 3">
    <name type="scientific">Triparma verrucosa</name>
    <dbReference type="NCBI Taxonomy" id="1606542"/>
    <lineage>
        <taxon>Eukaryota</taxon>
        <taxon>Sar</taxon>
        <taxon>Stramenopiles</taxon>
        <taxon>Ochrophyta</taxon>
        <taxon>Bolidophyceae</taxon>
        <taxon>Parmales</taxon>
        <taxon>Triparmaceae</taxon>
        <taxon>Triparma</taxon>
    </lineage>
</organism>
<feature type="compositionally biased region" description="Low complexity" evidence="1">
    <location>
        <begin position="35"/>
        <end position="45"/>
    </location>
</feature>
<dbReference type="AlphaFoldDB" id="A0A9W7BWF9"/>
<dbReference type="EMBL" id="BRXX01000142">
    <property type="protein sequence ID" value="GMH93640.1"/>
    <property type="molecule type" value="Genomic_DNA"/>
</dbReference>
<evidence type="ECO:0000313" key="2">
    <source>
        <dbReference type="EMBL" id="GMH93640.1"/>
    </source>
</evidence>
<comment type="caution">
    <text evidence="2">The sequence shown here is derived from an EMBL/GenBank/DDBJ whole genome shotgun (WGS) entry which is preliminary data.</text>
</comment>
<proteinExistence type="predicted"/>
<feature type="compositionally biased region" description="Polar residues" evidence="1">
    <location>
        <begin position="189"/>
        <end position="198"/>
    </location>
</feature>
<keyword evidence="3" id="KW-1185">Reference proteome</keyword>
<sequence length="855" mass="94595">MINLSTPPPSTKLKKIQRVRSPFSSPTSPQSNLEKASSPPQASGAQASKSPLFLLSTILTPLPKKVARVLEKKATKQILLDCNEILSSSTFSDSHYVYRTTLPLLLSCVPSLHRSKSLPLVLELISKILEFSPPDSPAPLFLAINTLDPLPLKADDETSSHIVSILTACVVSVIESGALSRRDRLACIPSSTPSNTTRSASVILPSTSPSSSMPKRPSQIGAQDTTNSDNLLDLNIFSNVEDMLFKSPETKNKTGSALPPPTGKGKGLQETSDVQEDSPQGSSLPLNPPSGKKEGDGEEKEVLIKLPPEVGSESEDVGRALRLGQKIWANYSSDETGTACLLKVFECLDNLEQDFVDTLAMFFQIDINIVIERIWRNASWRLLNIIIQNCNSNNMLLNVITSILIESPPKAGYDCVPFLAGMLFSPYATNLKSSKWDYVLRFAMDCITNEDMMRMLECMNIITNVRGWKILSINGCIGRVVNEFLGYIKSFDGELGDDEVGAKALCDCVKDLGYFAEKNECFIMEIFDIENDIEGFSRSKSRRMSTIGRQNSNSSGGDTSGNILENSDVGNDSHAIEKHRHMWGPVISMLKRFAATPQCRVESVIALCFCLMPPSRVDFEMGGEVYGDGDWGAVFKVVQDMIRSGLDINPIIQGMSRRGGSKLFELVVKISEVNLIRNLNEENKLNMLNLYCKCLKGNLEDVVARSSFRLFDHVHDAKSFEGVEEYERVRDQFLRLRMDMLIFWGDMYEELAGIRAEKGDAKKAKRLTIVTKAKQPEVGGLLFGSQLDLDAGKNWRGTRRSIIVRCILCVKTEEDQRLKVAAVMALNMIGAKVDNLDTDSIRAIREVLQDVSKSI</sequence>
<feature type="compositionally biased region" description="Polar residues" evidence="1">
    <location>
        <begin position="22"/>
        <end position="34"/>
    </location>
</feature>
<feature type="compositionally biased region" description="Low complexity" evidence="1">
    <location>
        <begin position="551"/>
        <end position="562"/>
    </location>
</feature>
<gene>
    <name evidence="2" type="ORF">TrVE_jg2042</name>
</gene>
<feature type="region of interest" description="Disordered" evidence="1">
    <location>
        <begin position="1"/>
        <end position="45"/>
    </location>
</feature>
<evidence type="ECO:0000313" key="3">
    <source>
        <dbReference type="Proteomes" id="UP001165160"/>
    </source>
</evidence>
<name>A0A9W7BWF9_9STRA</name>
<feature type="compositionally biased region" description="Basic and acidic residues" evidence="1">
    <location>
        <begin position="291"/>
        <end position="300"/>
    </location>
</feature>
<feature type="compositionally biased region" description="Pro residues" evidence="1">
    <location>
        <begin position="1"/>
        <end position="10"/>
    </location>
</feature>
<feature type="region of interest" description="Disordered" evidence="1">
    <location>
        <begin position="187"/>
        <end position="227"/>
    </location>
</feature>